<comment type="caution">
    <text evidence="4">The sequence shown here is derived from an EMBL/GenBank/DDBJ whole genome shotgun (WGS) entry which is preliminary data.</text>
</comment>
<dbReference type="PANTHER" id="PTHR22847">
    <property type="entry name" value="WD40 REPEAT PROTEIN"/>
    <property type="match status" value="1"/>
</dbReference>
<proteinExistence type="predicted"/>
<name>X6P9Z6_RETFI</name>
<reference evidence="4 5" key="1">
    <citation type="journal article" date="2013" name="Curr. Biol.">
        <title>The Genome of the Foraminiferan Reticulomyxa filosa.</title>
        <authorList>
            <person name="Glockner G."/>
            <person name="Hulsmann N."/>
            <person name="Schleicher M."/>
            <person name="Noegel A.A."/>
            <person name="Eichinger L."/>
            <person name="Gallinger C."/>
            <person name="Pawlowski J."/>
            <person name="Sierra R."/>
            <person name="Euteneuer U."/>
            <person name="Pillet L."/>
            <person name="Moustafa A."/>
            <person name="Platzer M."/>
            <person name="Groth M."/>
            <person name="Szafranski K."/>
            <person name="Schliwa M."/>
        </authorList>
    </citation>
    <scope>NUCLEOTIDE SEQUENCE [LARGE SCALE GENOMIC DNA]</scope>
</reference>
<dbReference type="PRINTS" id="PR00320">
    <property type="entry name" value="GPROTEINBRPT"/>
</dbReference>
<dbReference type="Gene3D" id="2.130.10.10">
    <property type="entry name" value="YVTN repeat-like/Quinoprotein amine dehydrogenase"/>
    <property type="match status" value="2"/>
</dbReference>
<dbReference type="GO" id="GO:1990234">
    <property type="term" value="C:transferase complex"/>
    <property type="evidence" value="ECO:0007669"/>
    <property type="project" value="UniProtKB-ARBA"/>
</dbReference>
<protein>
    <submittedName>
        <fullName evidence="4">WD-40 repeat-containing protein</fullName>
    </submittedName>
</protein>
<dbReference type="Pfam" id="PF00400">
    <property type="entry name" value="WD40"/>
    <property type="match status" value="3"/>
</dbReference>
<dbReference type="PROSITE" id="PS50082">
    <property type="entry name" value="WD_REPEATS_2"/>
    <property type="match status" value="3"/>
</dbReference>
<dbReference type="AlphaFoldDB" id="X6P9Z6"/>
<feature type="repeat" description="WD" evidence="3">
    <location>
        <begin position="185"/>
        <end position="228"/>
    </location>
</feature>
<accession>X6P9Z6</accession>
<dbReference type="InterPro" id="IPR001680">
    <property type="entry name" value="WD40_rpt"/>
</dbReference>
<organism evidence="4 5">
    <name type="scientific">Reticulomyxa filosa</name>
    <dbReference type="NCBI Taxonomy" id="46433"/>
    <lineage>
        <taxon>Eukaryota</taxon>
        <taxon>Sar</taxon>
        <taxon>Rhizaria</taxon>
        <taxon>Retaria</taxon>
        <taxon>Foraminifera</taxon>
        <taxon>Monothalamids</taxon>
        <taxon>Reticulomyxidae</taxon>
        <taxon>Reticulomyxa</taxon>
    </lineage>
</organism>
<dbReference type="PROSITE" id="PS00678">
    <property type="entry name" value="WD_REPEATS_1"/>
    <property type="match status" value="2"/>
</dbReference>
<dbReference type="InterPro" id="IPR019775">
    <property type="entry name" value="WD40_repeat_CS"/>
</dbReference>
<gene>
    <name evidence="4" type="ORF">RFI_02131</name>
</gene>
<dbReference type="SMART" id="SM00320">
    <property type="entry name" value="WD40"/>
    <property type="match status" value="3"/>
</dbReference>
<feature type="repeat" description="WD" evidence="3">
    <location>
        <begin position="277"/>
        <end position="320"/>
    </location>
</feature>
<keyword evidence="5" id="KW-1185">Reference proteome</keyword>
<dbReference type="SUPFAM" id="SSF50978">
    <property type="entry name" value="WD40 repeat-like"/>
    <property type="match status" value="2"/>
</dbReference>
<evidence type="ECO:0000256" key="1">
    <source>
        <dbReference type="ARBA" id="ARBA00022574"/>
    </source>
</evidence>
<keyword evidence="2" id="KW-0677">Repeat</keyword>
<dbReference type="PROSITE" id="PS50294">
    <property type="entry name" value="WD_REPEATS_REGION"/>
    <property type="match status" value="3"/>
</dbReference>
<evidence type="ECO:0000313" key="4">
    <source>
        <dbReference type="EMBL" id="ETO34943.1"/>
    </source>
</evidence>
<evidence type="ECO:0000313" key="5">
    <source>
        <dbReference type="Proteomes" id="UP000023152"/>
    </source>
</evidence>
<keyword evidence="1 3" id="KW-0853">WD repeat</keyword>
<evidence type="ECO:0000256" key="2">
    <source>
        <dbReference type="ARBA" id="ARBA00022737"/>
    </source>
</evidence>
<sequence>MSFVLHHITKLFFFGILNIINNYKMFNGHTSYVLSVEYSLFVINNIKIVVIQIDNTTRSWDIRSNKNQLYVIKGDDEDDGIICFKFLHSKIEILNIFSSYILEDNPKRKKKVKRMSLINEKETSTQLALVNFISKENIQAIIQYWIRVLKIKLGWIHDFDKLVVNYATVFMFETFRSSSKLLTIFRGHTNWVKSIDYSAFNDCQFLCSGSNDKTIRVWDIENSKQIQLFEGHSNSINCVKFSSYHYHNYRQNVVCSSSEDKTIRFWDIKDNRQVKIFNEHTGSIYSIEFSPFNGGRYLCSGSLDKTIRLLDVETYKSLHVFNGHENGVLCVGISPLQSNNNNDNNNK</sequence>
<dbReference type="InterPro" id="IPR036322">
    <property type="entry name" value="WD40_repeat_dom_sf"/>
</dbReference>
<dbReference type="CDD" id="cd00200">
    <property type="entry name" value="WD40"/>
    <property type="match status" value="1"/>
</dbReference>
<dbReference type="EMBL" id="ASPP01002110">
    <property type="protein sequence ID" value="ETO34943.1"/>
    <property type="molecule type" value="Genomic_DNA"/>
</dbReference>
<dbReference type="InterPro" id="IPR020472">
    <property type="entry name" value="WD40_PAC1"/>
</dbReference>
<evidence type="ECO:0000256" key="3">
    <source>
        <dbReference type="PROSITE-ProRule" id="PRU00221"/>
    </source>
</evidence>
<dbReference type="InterPro" id="IPR015943">
    <property type="entry name" value="WD40/YVTN_repeat-like_dom_sf"/>
</dbReference>
<dbReference type="PANTHER" id="PTHR22847:SF637">
    <property type="entry name" value="WD REPEAT DOMAIN 5B"/>
    <property type="match status" value="1"/>
</dbReference>
<feature type="repeat" description="WD" evidence="3">
    <location>
        <begin position="229"/>
        <end position="276"/>
    </location>
</feature>
<dbReference type="Proteomes" id="UP000023152">
    <property type="component" value="Unassembled WGS sequence"/>
</dbReference>
<feature type="non-terminal residue" evidence="4">
    <location>
        <position position="347"/>
    </location>
</feature>